<evidence type="ECO:0000256" key="1">
    <source>
        <dbReference type="SAM" id="Coils"/>
    </source>
</evidence>
<dbReference type="KEGG" id="gem:GM21_0791"/>
<protein>
    <submittedName>
        <fullName evidence="2">Uncharacterized protein</fullName>
    </submittedName>
</protein>
<keyword evidence="1" id="KW-0175">Coiled coil</keyword>
<feature type="coiled-coil region" evidence="1">
    <location>
        <begin position="182"/>
        <end position="209"/>
    </location>
</feature>
<accession>C6E125</accession>
<gene>
    <name evidence="2" type="ordered locus">GM21_0791</name>
</gene>
<proteinExistence type="predicted"/>
<organism evidence="2">
    <name type="scientific">Geobacter sp. (strain M21)</name>
    <dbReference type="NCBI Taxonomy" id="443144"/>
    <lineage>
        <taxon>Bacteria</taxon>
        <taxon>Pseudomonadati</taxon>
        <taxon>Thermodesulfobacteriota</taxon>
        <taxon>Desulfuromonadia</taxon>
        <taxon>Geobacterales</taxon>
        <taxon>Geobacteraceae</taxon>
        <taxon>Geobacter</taxon>
    </lineage>
</organism>
<name>C6E125_GEOSM</name>
<dbReference type="OrthoDB" id="9812271at2"/>
<reference evidence="2" key="1">
    <citation type="submission" date="2009-07" db="EMBL/GenBank/DDBJ databases">
        <title>Complete sequence of Geobacter sp. M21.</title>
        <authorList>
            <consortium name="US DOE Joint Genome Institute"/>
            <person name="Lucas S."/>
            <person name="Copeland A."/>
            <person name="Lapidus A."/>
            <person name="Glavina del Rio T."/>
            <person name="Dalin E."/>
            <person name="Tice H."/>
            <person name="Bruce D."/>
            <person name="Goodwin L."/>
            <person name="Pitluck S."/>
            <person name="Saunders E."/>
            <person name="Brettin T."/>
            <person name="Detter J.C."/>
            <person name="Han C."/>
            <person name="Larimer F."/>
            <person name="Land M."/>
            <person name="Hauser L."/>
            <person name="Kyrpides N."/>
            <person name="Ovchinnikova G."/>
            <person name="Lovley D."/>
        </authorList>
    </citation>
    <scope>NUCLEOTIDE SEQUENCE [LARGE SCALE GENOMIC DNA]</scope>
    <source>
        <strain evidence="2">M21</strain>
    </source>
</reference>
<dbReference type="HOGENOM" id="CLU_005157_0_0_7"/>
<dbReference type="STRING" id="443144.GM21_0791"/>
<dbReference type="EMBL" id="CP001661">
    <property type="protein sequence ID" value="ACT16865.1"/>
    <property type="molecule type" value="Genomic_DNA"/>
</dbReference>
<sequence>MACYKDYFGIRPDYAPCMTLADINKTPETWLGFYPHDSFVDILRLLLKSLEGGNKTLWITGAYGTGKSHASLVLQKLFTDDDARVQKWLALRKAQIPEPVREGLLARRGEKTLVVYDVNADGVDAKNQFLMRLQRGITKALVSGGHTIPLKGKLDEVIERIRQDEPYFFAKRDTMQARLSHLNAGIKTADSLEKKLRDANQEAGLVSDAMRVLAARHIFLDLNAEDFLAWVDASLKANGLSKLVYIWDEFSSFMERNRAELKTLEQLAEAAQLGRFYFVPVTHTDISAYVAAGSESAKKANDRFMFKQLDLPNETALKLAADAFVVKPEKAVEWTQDRDELWRSVNRVAENYMVVNNAGIDAADFKGILPLHPMAAFLLKHLSVAIGSNQRSMFEFLNGEEFRVFIEKGGLEVAGHQFLTVDHLWRYFVEREDLGTGQAVQEVRAEYARREKDLQPDEQRVFKAVLLFGLIEQMQGTGHPLLSVTKENIQRSFEGDGALQGVDAILRDLEQKHCFTIVDGRCERFRDRSDSKEIEEKKAALDGKFAEYVLKDTETELVKQLKGVNYGGRFDVRAASVNGLSASNIARRESFGETGNRVLVQFILARDEQEQLRIPDKARDLAKQFKDQRMLFVTLPEVSFCRDDKKSWESFKENFARSALAEKSGDSTGKKVFEAQVSKAKEKWNEKVTSAAAKLIVYKPNPTGEPFVDEVTWGQLKKDWLTDYAKQTFEAYTDDLSGFNIKAFEVPPRDLHRWALAGMEFDGYAPPGMWKTVVATWQKSGITGEDAWFDANPNHPLTQLRVKCKAWQDNTVGAGNTCSIRKLYIDLQRPPFGLMGVPHSAFVLGFVLKTWLTGRRNLQWSDNVTSKALDRSTLAEIIDAVVKDDGANAIKNEKLICLLSKEEKAFIAQSSVIFETSTLVDGTVEAALNAVRTRLELIAERVPLWVLPEYICSQAEPSAEEMGKVIDALCAVNGISSKGDTETRGTKVKEIGAILLATPGLAEALAKYMKSTVFDEAFQRYVDNAKPELKAAAERMGDLSRNYCKAIKNRFAATSGWLWKRGDAESVLEEVYWQTLCAEHIRGLAGSSGYMNFEDALCRLRNAVLSENKVPTEFWAKKHPALQRFFELLNRPLLSGEDVKAFGEILEQQNGVICEVFFDVAQARQFGAMLEIFGEIWPMAPAESRELYNTFPSGMALADAQTFKAQGRDKIEEYCRTLVSKLVATLWRQHTDTESPVEWSRKHSLPAECVLAVDDAKGIIDAVANPGGVSAERLQTVHNELEKEGAFVDVATAGEKFLERVLPARYQKFGFSVRDLGDWLCKNLSDTPSRWLTNGGLREAVEAFVKQGYDSHARKQAVEKVNTLSDAEAKMLLLKMIDQIPDVGLSVLE</sequence>
<evidence type="ECO:0000313" key="2">
    <source>
        <dbReference type="EMBL" id="ACT16865.1"/>
    </source>
</evidence>
<dbReference type="eggNOG" id="ENOG502Z8PB">
    <property type="taxonomic scope" value="Bacteria"/>
</dbReference>